<reference evidence="7" key="1">
    <citation type="submission" date="2020-11" db="EMBL/GenBank/DDBJ databases">
        <authorList>
            <consortium name="DOE Joint Genome Institute"/>
            <person name="Ahrendt S."/>
            <person name="Riley R."/>
            <person name="Andreopoulos W."/>
            <person name="LaButti K."/>
            <person name="Pangilinan J."/>
            <person name="Ruiz-duenas F.J."/>
            <person name="Barrasa J.M."/>
            <person name="Sanchez-Garcia M."/>
            <person name="Camarero S."/>
            <person name="Miyauchi S."/>
            <person name="Serrano A."/>
            <person name="Linde D."/>
            <person name="Babiker R."/>
            <person name="Drula E."/>
            <person name="Ayuso-Fernandez I."/>
            <person name="Pacheco R."/>
            <person name="Padilla G."/>
            <person name="Ferreira P."/>
            <person name="Barriuso J."/>
            <person name="Kellner H."/>
            <person name="Castanera R."/>
            <person name="Alfaro M."/>
            <person name="Ramirez L."/>
            <person name="Pisabarro A.G."/>
            <person name="Kuo A."/>
            <person name="Tritt A."/>
            <person name="Lipzen A."/>
            <person name="He G."/>
            <person name="Yan M."/>
            <person name="Ng V."/>
            <person name="Cullen D."/>
            <person name="Martin F."/>
            <person name="Rosso M.-N."/>
            <person name="Henrissat B."/>
            <person name="Hibbett D."/>
            <person name="Martinez A.T."/>
            <person name="Grigoriev I.V."/>
        </authorList>
    </citation>
    <scope>NUCLEOTIDE SEQUENCE</scope>
    <source>
        <strain evidence="7">AH 44721</strain>
    </source>
</reference>
<accession>A0A9P5TLW9</accession>
<dbReference type="InterPro" id="IPR000719">
    <property type="entry name" value="Prot_kinase_dom"/>
</dbReference>
<evidence type="ECO:0000256" key="3">
    <source>
        <dbReference type="ARBA" id="ARBA00022840"/>
    </source>
</evidence>
<organism evidence="7 8">
    <name type="scientific">Gymnopilus junonius</name>
    <name type="common">Spectacular rustgill mushroom</name>
    <name type="synonym">Gymnopilus spectabilis subsp. junonius</name>
    <dbReference type="NCBI Taxonomy" id="109634"/>
    <lineage>
        <taxon>Eukaryota</taxon>
        <taxon>Fungi</taxon>
        <taxon>Dikarya</taxon>
        <taxon>Basidiomycota</taxon>
        <taxon>Agaricomycotina</taxon>
        <taxon>Agaricomycetes</taxon>
        <taxon>Agaricomycetidae</taxon>
        <taxon>Agaricales</taxon>
        <taxon>Agaricineae</taxon>
        <taxon>Hymenogastraceae</taxon>
        <taxon>Gymnopilus</taxon>
    </lineage>
</organism>
<dbReference type="CDD" id="cd21037">
    <property type="entry name" value="MLKL_NTD"/>
    <property type="match status" value="1"/>
</dbReference>
<keyword evidence="1" id="KW-0808">Transferase</keyword>
<dbReference type="InterPro" id="IPR008271">
    <property type="entry name" value="Ser/Thr_kinase_AS"/>
</dbReference>
<dbReference type="InterPro" id="IPR011009">
    <property type="entry name" value="Kinase-like_dom_sf"/>
</dbReference>
<feature type="region of interest" description="Disordered" evidence="5">
    <location>
        <begin position="55"/>
        <end position="83"/>
    </location>
</feature>
<dbReference type="Gene3D" id="1.10.510.10">
    <property type="entry name" value="Transferase(Phosphotransferase) domain 1"/>
    <property type="match status" value="1"/>
</dbReference>
<dbReference type="InterPro" id="IPR017441">
    <property type="entry name" value="Protein_kinase_ATP_BS"/>
</dbReference>
<feature type="domain" description="Protein kinase" evidence="6">
    <location>
        <begin position="495"/>
        <end position="794"/>
    </location>
</feature>
<dbReference type="Gene3D" id="3.30.200.20">
    <property type="entry name" value="Phosphorylase Kinase, domain 1"/>
    <property type="match status" value="1"/>
</dbReference>
<evidence type="ECO:0000256" key="4">
    <source>
        <dbReference type="PROSITE-ProRule" id="PRU10141"/>
    </source>
</evidence>
<dbReference type="Pfam" id="PF07714">
    <property type="entry name" value="PK_Tyr_Ser-Thr"/>
    <property type="match status" value="1"/>
</dbReference>
<dbReference type="OrthoDB" id="1668230at2759"/>
<feature type="binding site" evidence="4">
    <location>
        <position position="522"/>
    </location>
    <ligand>
        <name>ATP</name>
        <dbReference type="ChEBI" id="CHEBI:30616"/>
    </ligand>
</feature>
<comment type="caution">
    <text evidence="7">The sequence shown here is derived from an EMBL/GenBank/DDBJ whole genome shotgun (WGS) entry which is preliminary data.</text>
</comment>
<proteinExistence type="predicted"/>
<evidence type="ECO:0000313" key="7">
    <source>
        <dbReference type="EMBL" id="KAF8900160.1"/>
    </source>
</evidence>
<evidence type="ECO:0000256" key="2">
    <source>
        <dbReference type="ARBA" id="ARBA00022741"/>
    </source>
</evidence>
<dbReference type="GO" id="GO:0004674">
    <property type="term" value="F:protein serine/threonine kinase activity"/>
    <property type="evidence" value="ECO:0007669"/>
    <property type="project" value="UniProtKB-KW"/>
</dbReference>
<name>A0A9P5TLW9_GYMJU</name>
<keyword evidence="1" id="KW-0723">Serine/threonine-protein kinase</keyword>
<evidence type="ECO:0000256" key="5">
    <source>
        <dbReference type="SAM" id="MobiDB-lite"/>
    </source>
</evidence>
<dbReference type="InterPro" id="IPR059179">
    <property type="entry name" value="MLKL-like_MCAfunc"/>
</dbReference>
<dbReference type="Proteomes" id="UP000724874">
    <property type="component" value="Unassembled WGS sequence"/>
</dbReference>
<dbReference type="InterPro" id="IPR001245">
    <property type="entry name" value="Ser-Thr/Tyr_kinase_cat_dom"/>
</dbReference>
<dbReference type="PROSITE" id="PS00107">
    <property type="entry name" value="PROTEIN_KINASE_ATP"/>
    <property type="match status" value="1"/>
</dbReference>
<dbReference type="SMART" id="SM00220">
    <property type="entry name" value="S_TKc"/>
    <property type="match status" value="1"/>
</dbReference>
<dbReference type="EMBL" id="JADNYJ010000049">
    <property type="protein sequence ID" value="KAF8900160.1"/>
    <property type="molecule type" value="Genomic_DNA"/>
</dbReference>
<dbReference type="GO" id="GO:0005524">
    <property type="term" value="F:ATP binding"/>
    <property type="evidence" value="ECO:0007669"/>
    <property type="project" value="UniProtKB-UniRule"/>
</dbReference>
<gene>
    <name evidence="7" type="ORF">CPB84DRAFT_1847410</name>
</gene>
<evidence type="ECO:0000256" key="1">
    <source>
        <dbReference type="ARBA" id="ARBA00022527"/>
    </source>
</evidence>
<keyword evidence="1" id="KW-0418">Kinase</keyword>
<protein>
    <recommendedName>
        <fullName evidence="6">Protein kinase domain-containing protein</fullName>
    </recommendedName>
</protein>
<keyword evidence="3 4" id="KW-0067">ATP-binding</keyword>
<sequence>MALPQSFSTTVDSPIMETSPSIVTVRLSPSGSSTCPVMTRRVSFSAGIEGQAKARGYTDSATSPSYPRPISPPQLRSRMSPTRMSQSSSIASLLMSARSKSRSRTGTSDIVRVPLDHERTVVETATHWFGKACDMLRPWDDSDEEEIPEEQKQAFAQTSDAVGATLKRLFGVAGDVALDVLEMSIDFMDLVPVPGLQTISKTFVGIWRAVQQISTNRLAFLRLVQTCSTILDSIYKEIEGSDENVTKDLAGPVLFSKGPLSLFVAYKSQIETPFLARYLKRDDTAKAIASCNDSLMRALTLFATTVQIRTYQAVCANTRLVANMMQSPASNGLSVAFDYPAALGRHKRSSEPGLDGLPSSSSHLSLGLSASPTITSRSMDDLLSTNAIMPNLCRIQAAQNLQDADSDMEDLRALIRTVLETGNDAKLLAFLGIEPQEMPEAIKTLQRTLEKRSAISNGVVDDTLHEEFLETGIDAMRRLSARNRSKLITHTRYEVEVKQRIGMGFFSEVFQGTWKGRTVAIKVLSEATPSDLFVREIKVWKNLDHPHVLKLYGASSATGNHPWFFVSPYMRNGNLVEFLRRISHHEEPEMQGLGSIAENLPSSKSRGSYGKAFVRILKVGDVYRILHEVAQGMEYLHRMSVLHGDLKASNVLVDDSCQCVISDFGQSEMKSEVCRITGSSMQAGTLRWKAPELLDGTSSLTPATDIYAYAIVCIEVLTMGNLPWAHDDDDEVRHNILEKDKRPLIPPDFTSPLLHELVSSCWNRDPAMRSLFPEILGKLQRLRAIAGEGSDPFVPSAEGDYPLSPTGSPFCQSPRPMSPTPTPHSCYSESFDNFDGYIALPSAQEVDALQLEETHIYSAIKSHEPVRSLLGLRKNTPMSARISESDDGHDTFFSTETGSLSCTASGDIFLEARNERRYRYLLEHNFNPSLTLPLWTPTSVQLGDVGYLSKPSGAFVTLFNSLQRSKSASRSTGHLPPMTKYGNISKGHLRLDKRNVAQKGLDAFSGLLALRGRDIYISRRHSFILDAVHSSAHLYAESLEYHYLKKLDASKSWFQDNVDSVLQLYGKEHNIQKEDLHLVISLLQASNYALFVNHQHPDGHAHFNVFSTPKKGRPWGHFSTELAVPFSHNALPHEEIGPDQLYAVKTSNWNDSPKAVLLGRLRFKPDSIVPTTAK</sequence>
<keyword evidence="2 4" id="KW-0547">Nucleotide-binding</keyword>
<dbReference type="PROSITE" id="PS00108">
    <property type="entry name" value="PROTEIN_KINASE_ST"/>
    <property type="match status" value="1"/>
</dbReference>
<dbReference type="SUPFAM" id="SSF56112">
    <property type="entry name" value="Protein kinase-like (PK-like)"/>
    <property type="match status" value="1"/>
</dbReference>
<dbReference type="PRINTS" id="PR00109">
    <property type="entry name" value="TYRKINASE"/>
</dbReference>
<evidence type="ECO:0000259" key="6">
    <source>
        <dbReference type="PROSITE" id="PS50011"/>
    </source>
</evidence>
<dbReference type="PROSITE" id="PS50011">
    <property type="entry name" value="PROTEIN_KINASE_DOM"/>
    <property type="match status" value="1"/>
</dbReference>
<evidence type="ECO:0000313" key="8">
    <source>
        <dbReference type="Proteomes" id="UP000724874"/>
    </source>
</evidence>
<dbReference type="AlphaFoldDB" id="A0A9P5TLW9"/>
<dbReference type="PANTHER" id="PTHR44329">
    <property type="entry name" value="SERINE/THREONINE-PROTEIN KINASE TNNI3K-RELATED"/>
    <property type="match status" value="1"/>
</dbReference>
<keyword evidence="8" id="KW-1185">Reference proteome</keyword>
<dbReference type="PANTHER" id="PTHR44329:SF298">
    <property type="entry name" value="MIXED LINEAGE KINASE DOMAIN-LIKE PROTEIN"/>
    <property type="match status" value="1"/>
</dbReference>
<dbReference type="InterPro" id="IPR051681">
    <property type="entry name" value="Ser/Thr_Kinases-Pseudokinases"/>
</dbReference>